<dbReference type="Proteomes" id="UP000075243">
    <property type="component" value="Unassembled WGS sequence"/>
</dbReference>
<dbReference type="GO" id="GO:0003899">
    <property type="term" value="F:DNA-directed RNA polymerase activity"/>
    <property type="evidence" value="ECO:0007669"/>
    <property type="project" value="UniProtKB-EC"/>
</dbReference>
<keyword evidence="3" id="KW-1185">Reference proteome</keyword>
<dbReference type="OMA" id="TTHIEMD"/>
<reference evidence="2" key="1">
    <citation type="journal article" date="2012" name="Nat. Biotechnol.">
        <title>Draft genome sequence of pigeonpea (Cajanus cajan), an orphan legume crop of resource-poor farmers.</title>
        <authorList>
            <person name="Varshney R.K."/>
            <person name="Chen W."/>
            <person name="Li Y."/>
            <person name="Bharti A.K."/>
            <person name="Saxena R.K."/>
            <person name="Schlueter J.A."/>
            <person name="Donoghue M.T."/>
            <person name="Azam S."/>
            <person name="Fan G."/>
            <person name="Whaley A.M."/>
            <person name="Farmer A.D."/>
            <person name="Sheridan J."/>
            <person name="Iwata A."/>
            <person name="Tuteja R."/>
            <person name="Penmetsa R.V."/>
            <person name="Wu W."/>
            <person name="Upadhyaya H.D."/>
            <person name="Yang S.P."/>
            <person name="Shah T."/>
            <person name="Saxena K.B."/>
            <person name="Michael T."/>
            <person name="McCombie W.R."/>
            <person name="Yang B."/>
            <person name="Zhang G."/>
            <person name="Yang H."/>
            <person name="Wang J."/>
            <person name="Spillane C."/>
            <person name="Cook D.R."/>
            <person name="May G.D."/>
            <person name="Xu X."/>
            <person name="Jackson S.A."/>
        </authorList>
    </citation>
    <scope>NUCLEOTIDE SEQUENCE [LARGE SCALE GENOMIC DNA]</scope>
</reference>
<evidence type="ECO:0000259" key="1">
    <source>
        <dbReference type="Pfam" id="PF07727"/>
    </source>
</evidence>
<evidence type="ECO:0000313" key="2">
    <source>
        <dbReference type="EMBL" id="KYP78418.1"/>
    </source>
</evidence>
<comment type="caution">
    <text evidence="2">The sequence shown here is derived from an EMBL/GenBank/DDBJ whole genome shotgun (WGS) entry which is preliminary data.</text>
</comment>
<dbReference type="InterPro" id="IPR043502">
    <property type="entry name" value="DNA/RNA_pol_sf"/>
</dbReference>
<gene>
    <name evidence="2" type="ORF">KK1_049766</name>
</gene>
<sequence length="360" mass="40684">MDVSNAFLHGNLHEEVYMQLPPGFRKQGESRVCRLHKSLYGLKQAPRTWFTTFSSDDALVISLLKKYLCSRFNIKDLGPLKYFLGIEVARSKAGIFLNQRKYALEILQDTGLLASKPVTTPLDYNHTLVADHGEVLSDPASYRRLVGRLLYLTVTRPDITYAVNLLSQFMSSPRDTHWQAALRVVRYIKSVPDHGILLSSNSSLRLHAYCDADWASCPTSRRSTTGYCIFLGPSLLCWRTKKQSTVSRSSAEAEYRAMAHAVSELTWLHTLLHELGIQPHPATLSCDNQASLHIANNPVFHERTKHVEIDCHFVRDKIQEGKLRTTFVSSNQQLADIFTKALLPASHTQLISKLMYLPSS</sequence>
<dbReference type="EMBL" id="AGCT01051327">
    <property type="protein sequence ID" value="KYP78418.1"/>
    <property type="molecule type" value="Genomic_DNA"/>
</dbReference>
<keyword evidence="2" id="KW-0808">Transferase</keyword>
<dbReference type="PANTHER" id="PTHR11439:SF511">
    <property type="match status" value="1"/>
</dbReference>
<name>A0A151UGP4_CAJCA</name>
<accession>A0A151UGP4</accession>
<dbReference type="SUPFAM" id="SSF56672">
    <property type="entry name" value="DNA/RNA polymerases"/>
    <property type="match status" value="1"/>
</dbReference>
<dbReference type="Pfam" id="PF07727">
    <property type="entry name" value="RVT_2"/>
    <property type="match status" value="1"/>
</dbReference>
<protein>
    <submittedName>
        <fullName evidence="2">Copia protein</fullName>
        <ecNumber evidence="2">2.7.7.6</ecNumber>
    </submittedName>
</protein>
<proteinExistence type="predicted"/>
<dbReference type="InterPro" id="IPR013103">
    <property type="entry name" value="RVT_2"/>
</dbReference>
<dbReference type="CDD" id="cd09272">
    <property type="entry name" value="RNase_HI_RT_Ty1"/>
    <property type="match status" value="1"/>
</dbReference>
<dbReference type="PANTHER" id="PTHR11439">
    <property type="entry name" value="GAG-POL-RELATED RETROTRANSPOSON"/>
    <property type="match status" value="1"/>
</dbReference>
<dbReference type="Gramene" id="C.cajan_48215.t">
    <property type="protein sequence ID" value="C.cajan_48215.t"/>
    <property type="gene ID" value="C.cajan_48215"/>
</dbReference>
<dbReference type="AlphaFoldDB" id="A0A151UGP4"/>
<evidence type="ECO:0000313" key="3">
    <source>
        <dbReference type="Proteomes" id="UP000075243"/>
    </source>
</evidence>
<organism evidence="2 3">
    <name type="scientific">Cajanus cajan</name>
    <name type="common">Pigeon pea</name>
    <name type="synonym">Cajanus indicus</name>
    <dbReference type="NCBI Taxonomy" id="3821"/>
    <lineage>
        <taxon>Eukaryota</taxon>
        <taxon>Viridiplantae</taxon>
        <taxon>Streptophyta</taxon>
        <taxon>Embryophyta</taxon>
        <taxon>Tracheophyta</taxon>
        <taxon>Spermatophyta</taxon>
        <taxon>Magnoliopsida</taxon>
        <taxon>eudicotyledons</taxon>
        <taxon>Gunneridae</taxon>
        <taxon>Pentapetalae</taxon>
        <taxon>rosids</taxon>
        <taxon>fabids</taxon>
        <taxon>Fabales</taxon>
        <taxon>Fabaceae</taxon>
        <taxon>Papilionoideae</taxon>
        <taxon>50 kb inversion clade</taxon>
        <taxon>NPAAA clade</taxon>
        <taxon>indigoferoid/millettioid clade</taxon>
        <taxon>Phaseoleae</taxon>
        <taxon>Cajanus</taxon>
    </lineage>
</organism>
<keyword evidence="2" id="KW-0548">Nucleotidyltransferase</keyword>
<dbReference type="EC" id="2.7.7.6" evidence="2"/>
<feature type="domain" description="Reverse transcriptase Ty1/copia-type" evidence="1">
    <location>
        <begin position="1"/>
        <end position="54"/>
    </location>
</feature>